<proteinExistence type="predicted"/>
<dbReference type="AlphaFoldDB" id="A0A482W731"/>
<evidence type="ECO:0000313" key="2">
    <source>
        <dbReference type="EMBL" id="RZC40944.1"/>
    </source>
</evidence>
<accession>A0A482W731</accession>
<organism evidence="2 3">
    <name type="scientific">Asbolus verrucosus</name>
    <name type="common">Desert ironclad beetle</name>
    <dbReference type="NCBI Taxonomy" id="1661398"/>
    <lineage>
        <taxon>Eukaryota</taxon>
        <taxon>Metazoa</taxon>
        <taxon>Ecdysozoa</taxon>
        <taxon>Arthropoda</taxon>
        <taxon>Hexapoda</taxon>
        <taxon>Insecta</taxon>
        <taxon>Pterygota</taxon>
        <taxon>Neoptera</taxon>
        <taxon>Endopterygota</taxon>
        <taxon>Coleoptera</taxon>
        <taxon>Polyphaga</taxon>
        <taxon>Cucujiformia</taxon>
        <taxon>Tenebrionidae</taxon>
        <taxon>Pimeliinae</taxon>
        <taxon>Asbolus</taxon>
    </lineage>
</organism>
<feature type="compositionally biased region" description="Polar residues" evidence="1">
    <location>
        <begin position="1"/>
        <end position="10"/>
    </location>
</feature>
<keyword evidence="3" id="KW-1185">Reference proteome</keyword>
<comment type="caution">
    <text evidence="2">The sequence shown here is derived from an EMBL/GenBank/DDBJ whole genome shotgun (WGS) entry which is preliminary data.</text>
</comment>
<feature type="region of interest" description="Disordered" evidence="1">
    <location>
        <begin position="1"/>
        <end position="54"/>
    </location>
</feature>
<name>A0A482W731_ASBVE</name>
<protein>
    <submittedName>
        <fullName evidence="2">Uncharacterized protein</fullName>
    </submittedName>
</protein>
<reference evidence="2" key="1">
    <citation type="submission" date="2017-03" db="EMBL/GenBank/DDBJ databases">
        <title>Genome of the blue death feigning beetle - Asbolus verrucosus.</title>
        <authorList>
            <person name="Rider S.D."/>
        </authorList>
    </citation>
    <scope>NUCLEOTIDE SEQUENCE [LARGE SCALE GENOMIC DNA]</scope>
    <source>
        <strain evidence="2">Butters</strain>
        <tissue evidence="2">Head and leg muscle</tissue>
    </source>
</reference>
<feature type="non-terminal residue" evidence="2">
    <location>
        <position position="1"/>
    </location>
</feature>
<dbReference type="OrthoDB" id="10332982at2759"/>
<sequence length="91" mass="10295">VWPRSDNSVVASRYHSSADKAAGDPEFPQISPLPHPEQTTRRKRKRDAVANGRQPDVKEVIPLEDIYMFVPVPFLQGCFFPIGGWGRLIYS</sequence>
<gene>
    <name evidence="2" type="ORF">BDFB_008181</name>
</gene>
<dbReference type="EMBL" id="QDEB01021538">
    <property type="protein sequence ID" value="RZC40944.1"/>
    <property type="molecule type" value="Genomic_DNA"/>
</dbReference>
<evidence type="ECO:0000313" key="3">
    <source>
        <dbReference type="Proteomes" id="UP000292052"/>
    </source>
</evidence>
<evidence type="ECO:0000256" key="1">
    <source>
        <dbReference type="SAM" id="MobiDB-lite"/>
    </source>
</evidence>
<dbReference type="Proteomes" id="UP000292052">
    <property type="component" value="Unassembled WGS sequence"/>
</dbReference>